<reference evidence="4 5" key="1">
    <citation type="submission" date="2011-08" db="EMBL/GenBank/DDBJ databases">
        <title>The Genome Sequence of Plasmodium vivax Mauritania I.</title>
        <authorList>
            <consortium name="The Broad Institute Genome Sequencing Platform"/>
            <consortium name="The Broad Institute Genome Sequencing Center for Infectious Disease"/>
            <person name="Neafsey D."/>
            <person name="Carlton J."/>
            <person name="Barnwell J."/>
            <person name="Collins W."/>
            <person name="Escalante A."/>
            <person name="Mullikin J."/>
            <person name="Saul A."/>
            <person name="Guigo R."/>
            <person name="Camara F."/>
            <person name="Young S.K."/>
            <person name="Zeng Q."/>
            <person name="Gargeya S."/>
            <person name="Fitzgerald M."/>
            <person name="Haas B."/>
            <person name="Abouelleil A."/>
            <person name="Alvarado L."/>
            <person name="Arachchi H.M."/>
            <person name="Berlin A."/>
            <person name="Brown A."/>
            <person name="Chapman S.B."/>
            <person name="Chen Z."/>
            <person name="Dunbar C."/>
            <person name="Freedman E."/>
            <person name="Gearin G."/>
            <person name="Gellesch M."/>
            <person name="Goldberg J."/>
            <person name="Griggs A."/>
            <person name="Gujja S."/>
            <person name="Heiman D."/>
            <person name="Howarth C."/>
            <person name="Larson L."/>
            <person name="Lui A."/>
            <person name="MacDonald P.J.P."/>
            <person name="Montmayeur A."/>
            <person name="Murphy C."/>
            <person name="Neiman D."/>
            <person name="Pearson M."/>
            <person name="Priest M."/>
            <person name="Roberts A."/>
            <person name="Saif S."/>
            <person name="Shea T."/>
            <person name="Shenoy N."/>
            <person name="Sisk P."/>
            <person name="Stolte C."/>
            <person name="Sykes S."/>
            <person name="Wortman J."/>
            <person name="Nusbaum C."/>
            <person name="Birren B."/>
        </authorList>
    </citation>
    <scope>NUCLEOTIDE SEQUENCE [LARGE SCALE GENOMIC DNA]</scope>
    <source>
        <strain evidence="4 5">Mauritania I</strain>
    </source>
</reference>
<dbReference type="PROSITE" id="PS50056">
    <property type="entry name" value="TYR_PHOSPHATASE_2"/>
    <property type="match status" value="1"/>
</dbReference>
<dbReference type="AlphaFoldDB" id="A0A0J9TLB8"/>
<dbReference type="PROSITE" id="PS50054">
    <property type="entry name" value="TYR_PHOSPHATASE_DUAL"/>
    <property type="match status" value="1"/>
</dbReference>
<keyword evidence="4" id="KW-0418">Kinase</keyword>
<proteinExistence type="predicted"/>
<dbReference type="InterPro" id="IPR029021">
    <property type="entry name" value="Prot-tyrosine_phosphatase-like"/>
</dbReference>
<feature type="compositionally biased region" description="Acidic residues" evidence="1">
    <location>
        <begin position="113"/>
        <end position="127"/>
    </location>
</feature>
<feature type="compositionally biased region" description="Basic and acidic residues" evidence="1">
    <location>
        <begin position="54"/>
        <end position="69"/>
    </location>
</feature>
<feature type="domain" description="Tyrosine specific protein phosphatases" evidence="3">
    <location>
        <begin position="214"/>
        <end position="274"/>
    </location>
</feature>
<dbReference type="SUPFAM" id="SSF52799">
    <property type="entry name" value="(Phosphotyrosine protein) phosphatases II"/>
    <property type="match status" value="1"/>
</dbReference>
<dbReference type="PANTHER" id="PTHR46381:SF2">
    <property type="entry name" value="MAP KINASE PHOSPHATASE"/>
    <property type="match status" value="1"/>
</dbReference>
<dbReference type="CDD" id="cd14498">
    <property type="entry name" value="DSP"/>
    <property type="match status" value="1"/>
</dbReference>
<evidence type="ECO:0000313" key="4">
    <source>
        <dbReference type="EMBL" id="KMZ95881.1"/>
    </source>
</evidence>
<dbReference type="Proteomes" id="UP000053776">
    <property type="component" value="Unassembled WGS sequence"/>
</dbReference>
<dbReference type="EMBL" id="KQ234971">
    <property type="protein sequence ID" value="KMZ95881.1"/>
    <property type="molecule type" value="Genomic_DNA"/>
</dbReference>
<dbReference type="SMART" id="SM00195">
    <property type="entry name" value="DSPc"/>
    <property type="match status" value="1"/>
</dbReference>
<feature type="compositionally biased region" description="Basic and acidic residues" evidence="1">
    <location>
        <begin position="99"/>
        <end position="112"/>
    </location>
</feature>
<dbReference type="Gene3D" id="3.90.190.10">
    <property type="entry name" value="Protein tyrosine phosphatase superfamily"/>
    <property type="match status" value="1"/>
</dbReference>
<feature type="domain" description="Tyrosine-protein phosphatase" evidence="2">
    <location>
        <begin position="150"/>
        <end position="295"/>
    </location>
</feature>
<dbReference type="Pfam" id="PF00782">
    <property type="entry name" value="DSPc"/>
    <property type="match status" value="1"/>
</dbReference>
<feature type="region of interest" description="Disordered" evidence="1">
    <location>
        <begin position="1"/>
        <end position="145"/>
    </location>
</feature>
<evidence type="ECO:0000313" key="5">
    <source>
        <dbReference type="Proteomes" id="UP000053776"/>
    </source>
</evidence>
<dbReference type="GO" id="GO:0016301">
    <property type="term" value="F:kinase activity"/>
    <property type="evidence" value="ECO:0007669"/>
    <property type="project" value="UniProtKB-KW"/>
</dbReference>
<evidence type="ECO:0000259" key="3">
    <source>
        <dbReference type="PROSITE" id="PS50056"/>
    </source>
</evidence>
<dbReference type="OrthoDB" id="2017893at2759"/>
<evidence type="ECO:0000259" key="2">
    <source>
        <dbReference type="PROSITE" id="PS50054"/>
    </source>
</evidence>
<dbReference type="InterPro" id="IPR020422">
    <property type="entry name" value="TYR_PHOSPHATASE_DUAL_dom"/>
</dbReference>
<protein>
    <submittedName>
        <fullName evidence="4">Mitogen-activated protein (MAP) kinase phosphatase</fullName>
    </submittedName>
</protein>
<organism evidence="4 5">
    <name type="scientific">Plasmodium vivax Mauritania I</name>
    <dbReference type="NCBI Taxonomy" id="1035515"/>
    <lineage>
        <taxon>Eukaryota</taxon>
        <taxon>Sar</taxon>
        <taxon>Alveolata</taxon>
        <taxon>Apicomplexa</taxon>
        <taxon>Aconoidasida</taxon>
        <taxon>Haemosporida</taxon>
        <taxon>Plasmodiidae</taxon>
        <taxon>Plasmodium</taxon>
        <taxon>Plasmodium (Plasmodium)</taxon>
    </lineage>
</organism>
<keyword evidence="4" id="KW-0808">Transferase</keyword>
<dbReference type="PANTHER" id="PTHR46381">
    <property type="entry name" value="MKPA PROTEIN"/>
    <property type="match status" value="1"/>
</dbReference>
<dbReference type="SMR" id="A0A0J9TLB8"/>
<gene>
    <name evidence="4" type="ORF">PVMG_03955</name>
</gene>
<dbReference type="InterPro" id="IPR000387">
    <property type="entry name" value="Tyr_Pase_dom"/>
</dbReference>
<sequence>MGEDEGVSGKNRVSAARRGDSSEDDGDGRSLPQTRGETDHSQEDDEEGRGLPQTKDDTAHLLEDERGESPPRGTPKGATQLSIRGIKVGRLNLSSFRRKREEEKEGKKKPSEGDEVDECDRDEEGVGDDQRGGDTPLSDEEDALTASSATCTELLDGRLLLSGYEFASDGEKVKSKKITHIVNMAGEECPNRLEAPLSYRTYYVRDDLQEDLFYSLLDATHFIEEMLSSDEANKILVHCNKGVSRSVIVVIFFLMTHLGIPFGDAFDLVKRRRPLSNPNLGFVSQLLHLFGLRRRVGGASLESTSDGATPVEPPSGEATLIFRVDGAGEALTLTNLMSLSQDASTNPTEMDQRFNYVMTRDFREFYLLLLDPTFEAACTPLLARFARICRAFFHGGAAEGMHAMHVIHATHAGELMQRLRLDTQLSSRLPRNDGAYRKLLQVREGMSGSWAAQQCSGVAAQQRDESMP</sequence>
<dbReference type="InterPro" id="IPR000340">
    <property type="entry name" value="Dual-sp_phosphatase_cat-dom"/>
</dbReference>
<accession>A0A0J9TLB8</accession>
<evidence type="ECO:0000256" key="1">
    <source>
        <dbReference type="SAM" id="MobiDB-lite"/>
    </source>
</evidence>
<name>A0A0J9TLB8_PLAVI</name>